<dbReference type="EMBL" id="PXZH01000002">
    <property type="protein sequence ID" value="RST89294.1"/>
    <property type="molecule type" value="Genomic_DNA"/>
</dbReference>
<evidence type="ECO:0000256" key="1">
    <source>
        <dbReference type="SAM" id="Phobius"/>
    </source>
</evidence>
<dbReference type="OrthoDB" id="2243021at2"/>
<keyword evidence="3" id="KW-1185">Reference proteome</keyword>
<gene>
    <name evidence="2" type="ORF">C7P63_05840</name>
</gene>
<evidence type="ECO:0000313" key="2">
    <source>
        <dbReference type="EMBL" id="RST89294.1"/>
    </source>
</evidence>
<name>A0A3R9YCL1_9ENTE</name>
<dbReference type="InterPro" id="IPR021008">
    <property type="entry name" value="DltX"/>
</dbReference>
<proteinExistence type="predicted"/>
<keyword evidence="1" id="KW-1133">Transmembrane helix</keyword>
<protein>
    <submittedName>
        <fullName evidence="2">Teichoic acid D-Ala incorporation-associated protein DltX</fullName>
    </submittedName>
</protein>
<dbReference type="Pfam" id="PF12459">
    <property type="entry name" value="DltX"/>
    <property type="match status" value="1"/>
</dbReference>
<evidence type="ECO:0000313" key="3">
    <source>
        <dbReference type="Proteomes" id="UP000277864"/>
    </source>
</evidence>
<keyword evidence="1" id="KW-0812">Transmembrane</keyword>
<dbReference type="AlphaFoldDB" id="A0A3R9YCL1"/>
<sequence length="54" mass="6773">MSKLQHLWLKNQDNWGYWIKFFGKTFFYLVVMLILIYFYHFSQFDGGSFIYNEF</sequence>
<feature type="transmembrane region" description="Helical" evidence="1">
    <location>
        <begin position="21"/>
        <end position="39"/>
    </location>
</feature>
<dbReference type="RefSeq" id="WP_125943228.1">
    <property type="nucleotide sequence ID" value="NZ_PXZH01000002.1"/>
</dbReference>
<organism evidence="2 3">
    <name type="scientific">Vagococcus humatus</name>
    <dbReference type="NCBI Taxonomy" id="1889241"/>
    <lineage>
        <taxon>Bacteria</taxon>
        <taxon>Bacillati</taxon>
        <taxon>Bacillota</taxon>
        <taxon>Bacilli</taxon>
        <taxon>Lactobacillales</taxon>
        <taxon>Enterococcaceae</taxon>
        <taxon>Vagococcus</taxon>
    </lineage>
</organism>
<dbReference type="Proteomes" id="UP000277864">
    <property type="component" value="Unassembled WGS sequence"/>
</dbReference>
<keyword evidence="1" id="KW-0472">Membrane</keyword>
<accession>A0A3R9YCL1</accession>
<comment type="caution">
    <text evidence="2">The sequence shown here is derived from an EMBL/GenBank/DDBJ whole genome shotgun (WGS) entry which is preliminary data.</text>
</comment>
<reference evidence="2 3" key="1">
    <citation type="submission" date="2018-03" db="EMBL/GenBank/DDBJ databases">
        <authorList>
            <person name="Gulvik C.A."/>
        </authorList>
    </citation>
    <scope>NUCLEOTIDE SEQUENCE [LARGE SCALE GENOMIC DNA]</scope>
    <source>
        <strain evidence="2 3">JCM 31581</strain>
    </source>
</reference>